<evidence type="ECO:0000313" key="2">
    <source>
        <dbReference type="EMBL" id="SHK97258.1"/>
    </source>
</evidence>
<keyword evidence="3" id="KW-1185">Reference proteome</keyword>
<accession>A0A1M6WU76</accession>
<dbReference type="Proteomes" id="UP000184363">
    <property type="component" value="Unassembled WGS sequence"/>
</dbReference>
<evidence type="ECO:0000256" key="1">
    <source>
        <dbReference type="SAM" id="MobiDB-lite"/>
    </source>
</evidence>
<proteinExistence type="predicted"/>
<reference evidence="2 3" key="1">
    <citation type="submission" date="2016-11" db="EMBL/GenBank/DDBJ databases">
        <authorList>
            <person name="Jaros S."/>
            <person name="Januszkiewicz K."/>
            <person name="Wedrychowicz H."/>
        </authorList>
    </citation>
    <scope>NUCLEOTIDE SEQUENCE [LARGE SCALE GENOMIC DNA]</scope>
    <source>
        <strain evidence="2 3">DSM 43832</strain>
    </source>
</reference>
<organism evidence="2 3">
    <name type="scientific">Pseudonocardia thermophila</name>
    <dbReference type="NCBI Taxonomy" id="1848"/>
    <lineage>
        <taxon>Bacteria</taxon>
        <taxon>Bacillati</taxon>
        <taxon>Actinomycetota</taxon>
        <taxon>Actinomycetes</taxon>
        <taxon>Pseudonocardiales</taxon>
        <taxon>Pseudonocardiaceae</taxon>
        <taxon>Pseudonocardia</taxon>
    </lineage>
</organism>
<sequence length="116" mass="12934">MSMATILAGMPELRRRFLEEHAPDARGRCRECRNEAGPASTWPCVPYRIASEAQRIADGELPTPSSTTSAPRRETRVSVQTRSLLTSPVSDLLSPPERPPARRLKSIPAASWQPRW</sequence>
<dbReference type="AlphaFoldDB" id="A0A1M6WU76"/>
<feature type="region of interest" description="Disordered" evidence="1">
    <location>
        <begin position="55"/>
        <end position="116"/>
    </location>
</feature>
<evidence type="ECO:0000313" key="3">
    <source>
        <dbReference type="Proteomes" id="UP000184363"/>
    </source>
</evidence>
<name>A0A1M6WU76_PSETH</name>
<gene>
    <name evidence="2" type="ORF">SAMN05443637_115113</name>
</gene>
<feature type="compositionally biased region" description="Polar residues" evidence="1">
    <location>
        <begin position="77"/>
        <end position="89"/>
    </location>
</feature>
<dbReference type="EMBL" id="FRAP01000015">
    <property type="protein sequence ID" value="SHK97258.1"/>
    <property type="molecule type" value="Genomic_DNA"/>
</dbReference>
<protein>
    <submittedName>
        <fullName evidence="2">Uncharacterized protein</fullName>
    </submittedName>
</protein>
<dbReference type="STRING" id="1848.SAMN05443637_115113"/>
<dbReference type="RefSeq" id="WP_073458572.1">
    <property type="nucleotide sequence ID" value="NZ_FRAP01000015.1"/>
</dbReference>